<gene>
    <name evidence="1" type="ORF">CLV58_109119</name>
</gene>
<accession>A0A2T0SY90</accession>
<evidence type="ECO:0000313" key="2">
    <source>
        <dbReference type="Proteomes" id="UP000238375"/>
    </source>
</evidence>
<dbReference type="RefSeq" id="WP_106138124.1">
    <property type="nucleotide sequence ID" value="NZ_PVTE01000009.1"/>
</dbReference>
<dbReference type="AlphaFoldDB" id="A0A2T0SY90"/>
<dbReference type="EMBL" id="PVTE01000009">
    <property type="protein sequence ID" value="PRY38392.1"/>
    <property type="molecule type" value="Genomic_DNA"/>
</dbReference>
<name>A0A2T0SY90_9BACT</name>
<comment type="caution">
    <text evidence="1">The sequence shown here is derived from an EMBL/GenBank/DDBJ whole genome shotgun (WGS) entry which is preliminary data.</text>
</comment>
<proteinExistence type="predicted"/>
<reference evidence="1 2" key="1">
    <citation type="submission" date="2018-03" db="EMBL/GenBank/DDBJ databases">
        <title>Genomic Encyclopedia of Archaeal and Bacterial Type Strains, Phase II (KMG-II): from individual species to whole genera.</title>
        <authorList>
            <person name="Goeker M."/>
        </authorList>
    </citation>
    <scope>NUCLEOTIDE SEQUENCE [LARGE SCALE GENOMIC DNA]</scope>
    <source>
        <strain evidence="1 2">DSM 28354</strain>
    </source>
</reference>
<keyword evidence="2" id="KW-1185">Reference proteome</keyword>
<sequence>MEDISDPGNQTETTVEKPTTWYLYYDDFPGNLASYWTDCVKHDYKVDSRRKLILQSEDSSLIQFSYWLKDHHLHAIPDSLEFLWKIFQTKAKLDNP</sequence>
<dbReference type="Proteomes" id="UP000238375">
    <property type="component" value="Unassembled WGS sequence"/>
</dbReference>
<organism evidence="1 2">
    <name type="scientific">Spirosoma oryzae</name>
    <dbReference type="NCBI Taxonomy" id="1469603"/>
    <lineage>
        <taxon>Bacteria</taxon>
        <taxon>Pseudomonadati</taxon>
        <taxon>Bacteroidota</taxon>
        <taxon>Cytophagia</taxon>
        <taxon>Cytophagales</taxon>
        <taxon>Cytophagaceae</taxon>
        <taxon>Spirosoma</taxon>
    </lineage>
</organism>
<protein>
    <submittedName>
        <fullName evidence="1">Uncharacterized protein</fullName>
    </submittedName>
</protein>
<evidence type="ECO:0000313" key="1">
    <source>
        <dbReference type="EMBL" id="PRY38392.1"/>
    </source>
</evidence>